<proteinExistence type="inferred from homology"/>
<dbReference type="OrthoDB" id="2151789at2759"/>
<dbReference type="PANTHER" id="PTHR42973:SF53">
    <property type="entry name" value="FAD-BINDING PCMH-TYPE DOMAIN-CONTAINING PROTEIN-RELATED"/>
    <property type="match status" value="1"/>
</dbReference>
<keyword evidence="2" id="KW-0285">Flavoprotein</keyword>
<evidence type="ECO:0000313" key="7">
    <source>
        <dbReference type="EMBL" id="GIZ46194.1"/>
    </source>
</evidence>
<comment type="caution">
    <text evidence="7">The sequence shown here is derived from an EMBL/GenBank/DDBJ whole genome shotgun (WGS) entry which is preliminary data.</text>
</comment>
<dbReference type="GeneID" id="68294905"/>
<dbReference type="SUPFAM" id="SSF56176">
    <property type="entry name" value="FAD-binding/transporter-associated domain-like"/>
    <property type="match status" value="1"/>
</dbReference>
<comment type="similarity">
    <text evidence="1">Belongs to the oxygen-dependent FAD-linked oxidoreductase family.</text>
</comment>
<accession>A0A9P3CKL5</accession>
<dbReference type="Gene3D" id="3.30.465.10">
    <property type="match status" value="1"/>
</dbReference>
<keyword evidence="8" id="KW-1185">Reference proteome</keyword>
<organism evidence="7 8">
    <name type="scientific">Cercospora kikuchii</name>
    <dbReference type="NCBI Taxonomy" id="84275"/>
    <lineage>
        <taxon>Eukaryota</taxon>
        <taxon>Fungi</taxon>
        <taxon>Dikarya</taxon>
        <taxon>Ascomycota</taxon>
        <taxon>Pezizomycotina</taxon>
        <taxon>Dothideomycetes</taxon>
        <taxon>Dothideomycetidae</taxon>
        <taxon>Mycosphaerellales</taxon>
        <taxon>Mycosphaerellaceae</taxon>
        <taxon>Cercospora</taxon>
    </lineage>
</organism>
<name>A0A9P3CKL5_9PEZI</name>
<protein>
    <recommendedName>
        <fullName evidence="6">FAD-binding PCMH-type domain-containing protein</fullName>
    </recommendedName>
</protein>
<dbReference type="EMBL" id="BOLY01000006">
    <property type="protein sequence ID" value="GIZ46194.1"/>
    <property type="molecule type" value="Genomic_DNA"/>
</dbReference>
<evidence type="ECO:0000259" key="6">
    <source>
        <dbReference type="PROSITE" id="PS51387"/>
    </source>
</evidence>
<dbReference type="PROSITE" id="PS51387">
    <property type="entry name" value="FAD_PCMH"/>
    <property type="match status" value="1"/>
</dbReference>
<feature type="signal peptide" evidence="5">
    <location>
        <begin position="1"/>
        <end position="29"/>
    </location>
</feature>
<evidence type="ECO:0000256" key="1">
    <source>
        <dbReference type="ARBA" id="ARBA00005466"/>
    </source>
</evidence>
<dbReference type="Pfam" id="PF01565">
    <property type="entry name" value="FAD_binding_4"/>
    <property type="match status" value="1"/>
</dbReference>
<evidence type="ECO:0000256" key="3">
    <source>
        <dbReference type="ARBA" id="ARBA00022827"/>
    </source>
</evidence>
<dbReference type="AlphaFoldDB" id="A0A9P3CKL5"/>
<keyword evidence="5" id="KW-0732">Signal</keyword>
<evidence type="ECO:0000256" key="2">
    <source>
        <dbReference type="ARBA" id="ARBA00022630"/>
    </source>
</evidence>
<dbReference type="PANTHER" id="PTHR42973">
    <property type="entry name" value="BINDING OXIDOREDUCTASE, PUTATIVE (AFU_ORTHOLOGUE AFUA_1G17690)-RELATED"/>
    <property type="match status" value="1"/>
</dbReference>
<dbReference type="GO" id="GO:0016491">
    <property type="term" value="F:oxidoreductase activity"/>
    <property type="evidence" value="ECO:0007669"/>
    <property type="project" value="UniProtKB-KW"/>
</dbReference>
<dbReference type="InterPro" id="IPR016166">
    <property type="entry name" value="FAD-bd_PCMH"/>
</dbReference>
<dbReference type="InterPro" id="IPR050416">
    <property type="entry name" value="FAD-linked_Oxidoreductase"/>
</dbReference>
<reference evidence="7 8" key="1">
    <citation type="submission" date="2021-01" db="EMBL/GenBank/DDBJ databases">
        <title>Cercospora kikuchii MAFF 305040 whole genome shotgun sequence.</title>
        <authorList>
            <person name="Kashiwa T."/>
            <person name="Suzuki T."/>
        </authorList>
    </citation>
    <scope>NUCLEOTIDE SEQUENCE [LARGE SCALE GENOMIC DNA]</scope>
    <source>
        <strain evidence="7 8">MAFF 305040</strain>
    </source>
</reference>
<evidence type="ECO:0000256" key="5">
    <source>
        <dbReference type="SAM" id="SignalP"/>
    </source>
</evidence>
<feature type="chain" id="PRO_5040359631" description="FAD-binding PCMH-type domain-containing protein" evidence="5">
    <location>
        <begin position="30"/>
        <end position="528"/>
    </location>
</feature>
<dbReference type="InterPro" id="IPR006094">
    <property type="entry name" value="Oxid_FAD_bind_N"/>
</dbReference>
<evidence type="ECO:0000256" key="4">
    <source>
        <dbReference type="ARBA" id="ARBA00023002"/>
    </source>
</evidence>
<dbReference type="InterPro" id="IPR016169">
    <property type="entry name" value="FAD-bd_PCMH_sub2"/>
</dbReference>
<sequence length="528" mass="56219">MPAFIRSWMAPSRTAVILLKVFWLSSVQGLSTESYSIDLNDTQITTGFPPCDALISANLSHAVHLPSSPLYDPLLDSYWSLNARKAPWCFVTPSTASEVAQTVRALQSIDGAGDWHIAIRSGGHGGDNTNNIAEGVTIDLSQLNATTYDAATNVASVGTGARWLSVYSELAKSDVGVTGGREGEVGVGGFTLGGGISFYTGRTGFACDSVVNFEVVLASGETVNANASSHSDLWRALKGGGSNFGIVTRIDLMAFPAQNMSMEVRSIGIEHAETVFDAAAAFADFNRSFQDNAMLASVAYSPVSGNITASVIEVNARDDANATAFDAFNSIPTLAPSKKESVNLVDSANRSSTASAPSLRNAVSSLTIANDPAVLRYCIEEHASLVADMNSTLGPQRFATITEVQSIPAYFADISEAKGGNMLGLERGSRNKTLLVFGVTLVGPSSDEEYRRVYQRVAAMGSRIEAFAKSVGASEQFVYMNYAHSNQDPLGSYGAANVKHMKQVARKYDRKGFFQRRVPGGFKISRVA</sequence>
<evidence type="ECO:0000313" key="8">
    <source>
        <dbReference type="Proteomes" id="UP000825890"/>
    </source>
</evidence>
<dbReference type="GO" id="GO:0071949">
    <property type="term" value="F:FAD binding"/>
    <property type="evidence" value="ECO:0007669"/>
    <property type="project" value="InterPro"/>
</dbReference>
<keyword evidence="4" id="KW-0560">Oxidoreductase</keyword>
<feature type="domain" description="FAD-binding PCMH-type" evidence="6">
    <location>
        <begin position="81"/>
        <end position="257"/>
    </location>
</feature>
<keyword evidence="3" id="KW-0274">FAD</keyword>
<dbReference type="Proteomes" id="UP000825890">
    <property type="component" value="Unassembled WGS sequence"/>
</dbReference>
<gene>
    <name evidence="7" type="ORF">CKM354_000933000</name>
</gene>
<dbReference type="InterPro" id="IPR036318">
    <property type="entry name" value="FAD-bd_PCMH-like_sf"/>
</dbReference>
<dbReference type="RefSeq" id="XP_044660681.1">
    <property type="nucleotide sequence ID" value="XM_044804746.1"/>
</dbReference>